<organism evidence="2 3">
    <name type="scientific">Candida boidinii</name>
    <name type="common">Yeast</name>
    <dbReference type="NCBI Taxonomy" id="5477"/>
    <lineage>
        <taxon>Eukaryota</taxon>
        <taxon>Fungi</taxon>
        <taxon>Dikarya</taxon>
        <taxon>Ascomycota</taxon>
        <taxon>Saccharomycotina</taxon>
        <taxon>Pichiomycetes</taxon>
        <taxon>Pichiales</taxon>
        <taxon>Pichiaceae</taxon>
        <taxon>Ogataea</taxon>
        <taxon>Ogataea/Candida clade</taxon>
    </lineage>
</organism>
<gene>
    <name evidence="2" type="ORF">Cboi02_000695200</name>
</gene>
<dbReference type="AlphaFoldDB" id="A0A9W6T9T8"/>
<sequence length="433" mass="50363">MGDSIVASLIGSLTSSTPVMIILSLTLTLFFLAYTNIKFRNTVLEKLGLLKGKTLYFPKGFEPPYNKEFRPVPASESNNKNRKYGEWTAEQFEYPVEVKAYPNWSLTETKPIAYRAFRHTYHITMGIRSMDWQSWIELDNEWMKYHNRKLARIAERGSELYGTLPEAWNGAIEYLSELREYLPKRYPTLFVKTDKGINNIVTGEVFEFLGVRKEDFKKDPMLMASLMTQDDLAVMVENEEGEYVLKGGSIMLAGFWRLKDKLNLPLTAIHTTGDVPKYNEKLKSGMDKFFMRLTTDKPVVRNNYFLQTDDDVAWSFSIGDEANDVVGWYTAENAKSIDQLYYRSERQSVRRLPLTGNIAFTIRTYFLPVTKMCDEPYVPRRLLNGIESWTEDVKEYRGFAKFKDVIMPYLKMRAEEQEAQGYTVDNEPQNYPF</sequence>
<dbReference type="InterPro" id="IPR021848">
    <property type="entry name" value="HODM_asu-like"/>
</dbReference>
<keyword evidence="1" id="KW-0812">Transmembrane</keyword>
<keyword evidence="3" id="KW-1185">Reference proteome</keyword>
<dbReference type="Pfam" id="PF11927">
    <property type="entry name" value="HODM_asu-like"/>
    <property type="match status" value="1"/>
</dbReference>
<reference evidence="2" key="1">
    <citation type="submission" date="2023-04" db="EMBL/GenBank/DDBJ databases">
        <title>Candida boidinii NBRC 10035.</title>
        <authorList>
            <person name="Ichikawa N."/>
            <person name="Sato H."/>
            <person name="Tonouchi N."/>
        </authorList>
    </citation>
    <scope>NUCLEOTIDE SEQUENCE</scope>
    <source>
        <strain evidence="2">NBRC 10035</strain>
    </source>
</reference>
<name>A0A9W6T9T8_CANBO</name>
<proteinExistence type="predicted"/>
<evidence type="ECO:0000313" key="3">
    <source>
        <dbReference type="Proteomes" id="UP001165120"/>
    </source>
</evidence>
<feature type="transmembrane region" description="Helical" evidence="1">
    <location>
        <begin position="19"/>
        <end position="37"/>
    </location>
</feature>
<dbReference type="Proteomes" id="UP001165120">
    <property type="component" value="Unassembled WGS sequence"/>
</dbReference>
<keyword evidence="1" id="KW-0472">Membrane</keyword>
<evidence type="ECO:0000256" key="1">
    <source>
        <dbReference type="SAM" id="Phobius"/>
    </source>
</evidence>
<dbReference type="EMBL" id="BSXN01007856">
    <property type="protein sequence ID" value="GME85477.1"/>
    <property type="molecule type" value="Genomic_DNA"/>
</dbReference>
<protein>
    <submittedName>
        <fullName evidence="2">Unnamed protein product</fullName>
    </submittedName>
</protein>
<comment type="caution">
    <text evidence="2">The sequence shown here is derived from an EMBL/GenBank/DDBJ whole genome shotgun (WGS) entry which is preliminary data.</text>
</comment>
<evidence type="ECO:0000313" key="2">
    <source>
        <dbReference type="EMBL" id="GME85477.1"/>
    </source>
</evidence>
<accession>A0A9W6T9T8</accession>
<keyword evidence="1" id="KW-1133">Transmembrane helix</keyword>